<reference evidence="12 13" key="1">
    <citation type="submission" date="2023-11" db="EMBL/GenBank/DDBJ databases">
        <title>Halocaridina rubra genome assembly.</title>
        <authorList>
            <person name="Smith C."/>
        </authorList>
    </citation>
    <scope>NUCLEOTIDE SEQUENCE [LARGE SCALE GENOMIC DNA]</scope>
    <source>
        <strain evidence="12">EP-1</strain>
        <tissue evidence="12">Whole</tissue>
    </source>
</reference>
<dbReference type="SUPFAM" id="SSF52540">
    <property type="entry name" value="P-loop containing nucleoside triphosphate hydrolases"/>
    <property type="match status" value="1"/>
</dbReference>
<dbReference type="Proteomes" id="UP001381693">
    <property type="component" value="Unassembled WGS sequence"/>
</dbReference>
<comment type="similarity">
    <text evidence="2">Belongs to the ABC transporter superfamily. ABCA family.</text>
</comment>
<dbReference type="GO" id="GO:0016887">
    <property type="term" value="F:ATP hydrolysis activity"/>
    <property type="evidence" value="ECO:0007669"/>
    <property type="project" value="InterPro"/>
</dbReference>
<evidence type="ECO:0000256" key="3">
    <source>
        <dbReference type="ARBA" id="ARBA00022448"/>
    </source>
</evidence>
<dbReference type="PANTHER" id="PTHR19229">
    <property type="entry name" value="ATP-BINDING CASSETTE TRANSPORTER SUBFAMILY A ABCA"/>
    <property type="match status" value="1"/>
</dbReference>
<dbReference type="EMBL" id="JAXCGZ010005996">
    <property type="protein sequence ID" value="KAK7080303.1"/>
    <property type="molecule type" value="Genomic_DNA"/>
</dbReference>
<comment type="caution">
    <text evidence="12">The sequence shown here is derived from an EMBL/GenBank/DDBJ whole genome shotgun (WGS) entry which is preliminary data.</text>
</comment>
<accession>A0AAN9AA52</accession>
<feature type="transmembrane region" description="Helical" evidence="10">
    <location>
        <begin position="224"/>
        <end position="247"/>
    </location>
</feature>
<feature type="transmembrane region" description="Helical" evidence="10">
    <location>
        <begin position="359"/>
        <end position="380"/>
    </location>
</feature>
<dbReference type="InterPro" id="IPR003439">
    <property type="entry name" value="ABC_transporter-like_ATP-bd"/>
</dbReference>
<dbReference type="GO" id="GO:0140359">
    <property type="term" value="F:ABC-type transporter activity"/>
    <property type="evidence" value="ECO:0007669"/>
    <property type="project" value="InterPro"/>
</dbReference>
<feature type="transmembrane region" description="Helical" evidence="10">
    <location>
        <begin position="268"/>
        <end position="290"/>
    </location>
</feature>
<keyword evidence="3" id="KW-0813">Transport</keyword>
<dbReference type="CDD" id="cd03263">
    <property type="entry name" value="ABC_subfamily_A"/>
    <property type="match status" value="1"/>
</dbReference>
<keyword evidence="13" id="KW-1185">Reference proteome</keyword>
<dbReference type="AlphaFoldDB" id="A0AAN9AA52"/>
<feature type="transmembrane region" description="Helical" evidence="10">
    <location>
        <begin position="330"/>
        <end position="353"/>
    </location>
</feature>
<keyword evidence="5" id="KW-0677">Repeat</keyword>
<dbReference type="PANTHER" id="PTHR19229:SF36">
    <property type="entry name" value="ATP-BINDING CASSETTE SUB-FAMILY A MEMBER 2"/>
    <property type="match status" value="1"/>
</dbReference>
<gene>
    <name evidence="12" type="ORF">SK128_027391</name>
</gene>
<keyword evidence="7" id="KW-0067">ATP-binding</keyword>
<evidence type="ECO:0000313" key="13">
    <source>
        <dbReference type="Proteomes" id="UP001381693"/>
    </source>
</evidence>
<dbReference type="FunFam" id="3.40.50.300:FF:001253">
    <property type="entry name" value="ATP-binding cassette protein subfamily A, member 10"/>
    <property type="match status" value="1"/>
</dbReference>
<evidence type="ECO:0000256" key="1">
    <source>
        <dbReference type="ARBA" id="ARBA00004141"/>
    </source>
</evidence>
<keyword evidence="6" id="KW-0547">Nucleotide-binding</keyword>
<dbReference type="PROSITE" id="PS50893">
    <property type="entry name" value="ABC_TRANSPORTER_2"/>
    <property type="match status" value="1"/>
</dbReference>
<keyword evidence="4 10" id="KW-0812">Transmembrane</keyword>
<organism evidence="12 13">
    <name type="scientific">Halocaridina rubra</name>
    <name type="common">Hawaiian red shrimp</name>
    <dbReference type="NCBI Taxonomy" id="373956"/>
    <lineage>
        <taxon>Eukaryota</taxon>
        <taxon>Metazoa</taxon>
        <taxon>Ecdysozoa</taxon>
        <taxon>Arthropoda</taxon>
        <taxon>Crustacea</taxon>
        <taxon>Multicrustacea</taxon>
        <taxon>Malacostraca</taxon>
        <taxon>Eumalacostraca</taxon>
        <taxon>Eucarida</taxon>
        <taxon>Decapoda</taxon>
        <taxon>Pleocyemata</taxon>
        <taxon>Caridea</taxon>
        <taxon>Atyoidea</taxon>
        <taxon>Atyidae</taxon>
        <taxon>Halocaridina</taxon>
    </lineage>
</organism>
<evidence type="ECO:0000256" key="10">
    <source>
        <dbReference type="SAM" id="Phobius"/>
    </source>
</evidence>
<evidence type="ECO:0000256" key="5">
    <source>
        <dbReference type="ARBA" id="ARBA00022737"/>
    </source>
</evidence>
<dbReference type="InterPro" id="IPR026082">
    <property type="entry name" value="ABCA"/>
</dbReference>
<evidence type="ECO:0000259" key="11">
    <source>
        <dbReference type="PROSITE" id="PS50893"/>
    </source>
</evidence>
<evidence type="ECO:0000256" key="9">
    <source>
        <dbReference type="ARBA" id="ARBA00023136"/>
    </source>
</evidence>
<evidence type="ECO:0000256" key="8">
    <source>
        <dbReference type="ARBA" id="ARBA00022989"/>
    </source>
</evidence>
<evidence type="ECO:0000256" key="4">
    <source>
        <dbReference type="ARBA" id="ARBA00022692"/>
    </source>
</evidence>
<dbReference type="Pfam" id="PF12698">
    <property type="entry name" value="ABC2_membrane_3"/>
    <property type="match status" value="1"/>
</dbReference>
<dbReference type="Pfam" id="PF00005">
    <property type="entry name" value="ABC_tran"/>
    <property type="match status" value="1"/>
</dbReference>
<dbReference type="GO" id="GO:0005319">
    <property type="term" value="F:lipid transporter activity"/>
    <property type="evidence" value="ECO:0007669"/>
    <property type="project" value="TreeGrafter"/>
</dbReference>
<protein>
    <recommendedName>
        <fullName evidence="11">ABC transporter domain-containing protein</fullName>
    </recommendedName>
</protein>
<dbReference type="InterPro" id="IPR003593">
    <property type="entry name" value="AAA+_ATPase"/>
</dbReference>
<feature type="transmembrane region" description="Helical" evidence="10">
    <location>
        <begin position="302"/>
        <end position="323"/>
    </location>
</feature>
<proteinExistence type="inferred from homology"/>
<dbReference type="GO" id="GO:0005524">
    <property type="term" value="F:ATP binding"/>
    <property type="evidence" value="ECO:0007669"/>
    <property type="project" value="UniProtKB-KW"/>
</dbReference>
<feature type="transmembrane region" description="Helical" evidence="10">
    <location>
        <begin position="407"/>
        <end position="431"/>
    </location>
</feature>
<feature type="domain" description="ABC transporter" evidence="11">
    <location>
        <begin position="481"/>
        <end position="711"/>
    </location>
</feature>
<sequence length="801" mass="88616">MGTNLLSCIKLERFVPVNNEEEMTEEAKNAVSMNKFLAGIVFHGVGQTGDTEVELPKGIKYSIRVDYEKTPSTSQLGPRFWRPGPYANMAVHMKYHQGFLLLQEMVDQAILQLQVNENIPAMSYFASALHARYSYADNVRRTSKGRSSSNRDIFVSSNFSSESLLSGFRHSVSRYKRQIIGSQPITLTPEEAKMILDIPIYTKQQPYPCYDSDGFMEMLNASPVLSLVLSFITFTIFIVFLIQQLVTEKKSRNKQVQEVMGLKIWLDHLVWFFYAILLLLLIVLLLTLIIKFGGLQPKAHFGILFAFLLCYGISLIAFCYLVSSLIVSPVLAVFVGVMSTLIFNVPFITISVLQTSTPLASVIASCILPSSAFGFGYRIICQFELLAVGIHYGNIWTSPVRGSELTLGLAIVMLLVDTVLFFVLAVVAVFLKNVLSCGCGTPNKVTPPAKGSLSMMKKDNIRTVDVDPGVKQSLRKGLSIVGLRRIYQHRGRSKVAVDNLSLELYEGQIFALLGHNGAGKTTTISIITREVEATAGNVQVYGHDIRTSWNKARSLIGLCPQEAVLFPFLTVQEILLYYSILKGTPSDRTNPEVNMVLIDMGLFNHRHYLGSQLSEGLRRRVCLAVAFVGGSKLIILDEPTSGVDPAARSAIWEVISNNRSGKTILLTTHHLDEAETLADRVAIMHRGQLLCVGSPLSLKAEYGSGYSITLSNRLGHHQTDNARDITQSMANMKRPNSVKTFANVNIATPNTSAAWALIKKYVPNAKLLEALNGEVTYSVPFVNEKEEENRLVTGCSIICSN</sequence>
<dbReference type="SMART" id="SM00382">
    <property type="entry name" value="AAA"/>
    <property type="match status" value="1"/>
</dbReference>
<evidence type="ECO:0000256" key="6">
    <source>
        <dbReference type="ARBA" id="ARBA00022741"/>
    </source>
</evidence>
<name>A0AAN9AA52_HALRR</name>
<keyword evidence="8 10" id="KW-1133">Transmembrane helix</keyword>
<dbReference type="InterPro" id="IPR013525">
    <property type="entry name" value="ABC2_TM"/>
</dbReference>
<evidence type="ECO:0000256" key="7">
    <source>
        <dbReference type="ARBA" id="ARBA00022840"/>
    </source>
</evidence>
<dbReference type="GO" id="GO:0016020">
    <property type="term" value="C:membrane"/>
    <property type="evidence" value="ECO:0007669"/>
    <property type="project" value="UniProtKB-SubCell"/>
</dbReference>
<keyword evidence="9 10" id="KW-0472">Membrane</keyword>
<dbReference type="InterPro" id="IPR027417">
    <property type="entry name" value="P-loop_NTPase"/>
</dbReference>
<evidence type="ECO:0000256" key="2">
    <source>
        <dbReference type="ARBA" id="ARBA00008869"/>
    </source>
</evidence>
<comment type="subcellular location">
    <subcellularLocation>
        <location evidence="1">Membrane</location>
        <topology evidence="1">Multi-pass membrane protein</topology>
    </subcellularLocation>
</comment>
<evidence type="ECO:0000313" key="12">
    <source>
        <dbReference type="EMBL" id="KAK7080303.1"/>
    </source>
</evidence>
<dbReference type="Gene3D" id="3.40.50.300">
    <property type="entry name" value="P-loop containing nucleotide triphosphate hydrolases"/>
    <property type="match status" value="1"/>
</dbReference>